<dbReference type="PANTHER" id="PTHR11406:SF23">
    <property type="entry name" value="PHOSPHOGLYCERATE KINASE 1, CHLOROPLASTIC-RELATED"/>
    <property type="match status" value="1"/>
</dbReference>
<keyword evidence="5 8" id="KW-0547">Nucleotide-binding</keyword>
<comment type="subunit">
    <text evidence="8">Monomer.</text>
</comment>
<evidence type="ECO:0000313" key="10">
    <source>
        <dbReference type="EMBL" id="BDD88562.1"/>
    </source>
</evidence>
<evidence type="ECO:0000256" key="4">
    <source>
        <dbReference type="ARBA" id="ARBA00022679"/>
    </source>
</evidence>
<dbReference type="InterPro" id="IPR015824">
    <property type="entry name" value="Phosphoglycerate_kinase_N"/>
</dbReference>
<dbReference type="InterPro" id="IPR036043">
    <property type="entry name" value="Phosphoglycerate_kinase_sf"/>
</dbReference>
<evidence type="ECO:0000313" key="11">
    <source>
        <dbReference type="Proteomes" id="UP000830055"/>
    </source>
</evidence>
<dbReference type="RefSeq" id="WP_284151912.1">
    <property type="nucleotide sequence ID" value="NZ_AP025516.1"/>
</dbReference>
<keyword evidence="8" id="KW-0963">Cytoplasm</keyword>
<comment type="similarity">
    <text evidence="2 8 9">Belongs to the phosphoglycerate kinase family.</text>
</comment>
<dbReference type="CDD" id="cd00318">
    <property type="entry name" value="Phosphoglycerate_kinase"/>
    <property type="match status" value="1"/>
</dbReference>
<feature type="binding site" evidence="8">
    <location>
        <begin position="57"/>
        <end position="60"/>
    </location>
    <ligand>
        <name>substrate</name>
    </ligand>
</feature>
<dbReference type="GO" id="GO:0016301">
    <property type="term" value="F:kinase activity"/>
    <property type="evidence" value="ECO:0007669"/>
    <property type="project" value="UniProtKB-KW"/>
</dbReference>
<feature type="binding site" evidence="8">
    <location>
        <position position="116"/>
    </location>
    <ligand>
        <name>substrate</name>
    </ligand>
</feature>
<organism evidence="10 11">
    <name type="scientific">Desulfofustis limnaeus</name>
    <dbReference type="NCBI Taxonomy" id="2740163"/>
    <lineage>
        <taxon>Bacteria</taxon>
        <taxon>Pseudomonadati</taxon>
        <taxon>Thermodesulfobacteriota</taxon>
        <taxon>Desulfobulbia</taxon>
        <taxon>Desulfobulbales</taxon>
        <taxon>Desulfocapsaceae</taxon>
        <taxon>Desulfofustis</taxon>
    </lineage>
</organism>
<keyword evidence="6 8" id="KW-0418">Kinase</keyword>
<reference evidence="10 11" key="1">
    <citation type="submission" date="2022-01" db="EMBL/GenBank/DDBJ databases">
        <title>Desulfofustis limnae sp. nov., a novel mesophilic sulfate-reducing bacterium isolated from marsh soil.</title>
        <authorList>
            <person name="Watanabe M."/>
            <person name="Takahashi A."/>
            <person name="Kojima H."/>
            <person name="Fukui M."/>
        </authorList>
    </citation>
    <scope>NUCLEOTIDE SEQUENCE [LARGE SCALE GENOMIC DNA]</scope>
    <source>
        <strain evidence="10 11">PPLL</strain>
    </source>
</reference>
<evidence type="ECO:0000256" key="9">
    <source>
        <dbReference type="RuleBase" id="RU000532"/>
    </source>
</evidence>
<sequence>MKTIRDLDVQGKKVLVRVDFNVPMDGAVITDDIRIREAVPTLRYLQERGARLLICSHRGRPKGKRVDELSMAPVAAHLEAVLGCPVVMAPDCVGPEVERLAGSLADGEVVMLENLRFYEQETKNDPAFSAQLAALAEVYVNDAFAVSHRAHASVVGVPERVAEKAAGFLLQKEVEYFQRAMEDPVRPLAAVVGGAKVSSKLGVLEHILPRVDRLVIGGAMANTFLKSRGIGVGASLVEDDLLEAADRLLKKAAAAGVKVYLPVDFVVAEQFDADAVTKNVTYQDIPNEWLALDIGPATVAYFIEALADARTVVWNGPMGAFEMDPFARGTMALAQAIASGHALSITGGGDSNAAIKKAGVATEIGFMSTGGGAFLEMMEGKILPGIAALTDQP</sequence>
<dbReference type="EMBL" id="AP025516">
    <property type="protein sequence ID" value="BDD88562.1"/>
    <property type="molecule type" value="Genomic_DNA"/>
</dbReference>
<feature type="binding site" evidence="8">
    <location>
        <begin position="19"/>
        <end position="21"/>
    </location>
    <ligand>
        <name>substrate</name>
    </ligand>
</feature>
<proteinExistence type="inferred from homology"/>
<dbReference type="Gene3D" id="3.40.50.1260">
    <property type="entry name" value="Phosphoglycerate kinase, N-terminal domain"/>
    <property type="match status" value="2"/>
</dbReference>
<dbReference type="EC" id="2.7.2.3" evidence="3 8"/>
<evidence type="ECO:0000256" key="1">
    <source>
        <dbReference type="ARBA" id="ARBA00000642"/>
    </source>
</evidence>
<dbReference type="InterPro" id="IPR015911">
    <property type="entry name" value="Phosphoglycerate_kinase_CS"/>
</dbReference>
<evidence type="ECO:0000256" key="3">
    <source>
        <dbReference type="ARBA" id="ARBA00013061"/>
    </source>
</evidence>
<dbReference type="HAMAP" id="MF_00145">
    <property type="entry name" value="Phosphoglyc_kinase"/>
    <property type="match status" value="1"/>
</dbReference>
<evidence type="ECO:0000256" key="5">
    <source>
        <dbReference type="ARBA" id="ARBA00022741"/>
    </source>
</evidence>
<dbReference type="InterPro" id="IPR001576">
    <property type="entry name" value="Phosphoglycerate_kinase"/>
</dbReference>
<name>A0ABM7WC91_9BACT</name>
<comment type="caution">
    <text evidence="8">Lacks conserved residue(s) required for the propagation of feature annotation.</text>
</comment>
<dbReference type="SUPFAM" id="SSF53748">
    <property type="entry name" value="Phosphoglycerate kinase"/>
    <property type="match status" value="1"/>
</dbReference>
<comment type="subcellular location">
    <subcellularLocation>
        <location evidence="8">Cytoplasm</location>
    </subcellularLocation>
</comment>
<dbReference type="Proteomes" id="UP000830055">
    <property type="component" value="Chromosome"/>
</dbReference>
<dbReference type="PANTHER" id="PTHR11406">
    <property type="entry name" value="PHOSPHOGLYCERATE KINASE"/>
    <property type="match status" value="1"/>
</dbReference>
<evidence type="ECO:0000256" key="8">
    <source>
        <dbReference type="HAMAP-Rule" id="MF_00145"/>
    </source>
</evidence>
<feature type="binding site" evidence="8">
    <location>
        <position position="322"/>
    </location>
    <ligand>
        <name>ATP</name>
        <dbReference type="ChEBI" id="CHEBI:30616"/>
    </ligand>
</feature>
<evidence type="ECO:0000256" key="7">
    <source>
        <dbReference type="ARBA" id="ARBA00022840"/>
    </source>
</evidence>
<evidence type="ECO:0000256" key="2">
    <source>
        <dbReference type="ARBA" id="ARBA00008982"/>
    </source>
</evidence>
<comment type="pathway">
    <text evidence="8">Carbohydrate degradation; glycolysis; pyruvate from D-glyceraldehyde 3-phosphate: step 2/5.</text>
</comment>
<feature type="binding site" evidence="8">
    <location>
        <position position="200"/>
    </location>
    <ligand>
        <name>ATP</name>
        <dbReference type="ChEBI" id="CHEBI:30616"/>
    </ligand>
</feature>
<evidence type="ECO:0000256" key="6">
    <source>
        <dbReference type="ARBA" id="ARBA00022777"/>
    </source>
</evidence>
<feature type="binding site" evidence="8">
    <location>
        <position position="149"/>
    </location>
    <ligand>
        <name>substrate</name>
    </ligand>
</feature>
<feature type="binding site" evidence="8">
    <location>
        <position position="34"/>
    </location>
    <ligand>
        <name>substrate</name>
    </ligand>
</feature>
<accession>A0ABM7WC91</accession>
<dbReference type="Pfam" id="PF00162">
    <property type="entry name" value="PGK"/>
    <property type="match status" value="1"/>
</dbReference>
<dbReference type="PROSITE" id="PS00111">
    <property type="entry name" value="PGLYCERATE_KINASE"/>
    <property type="match status" value="1"/>
</dbReference>
<keyword evidence="7 8" id="KW-0067">ATP-binding</keyword>
<keyword evidence="11" id="KW-1185">Reference proteome</keyword>
<feature type="binding site" evidence="8">
    <location>
        <begin position="348"/>
        <end position="351"/>
    </location>
    <ligand>
        <name>ATP</name>
        <dbReference type="ChEBI" id="CHEBI:30616"/>
    </ligand>
</feature>
<keyword evidence="8" id="KW-0324">Glycolysis</keyword>
<dbReference type="PIRSF" id="PIRSF000724">
    <property type="entry name" value="Pgk"/>
    <property type="match status" value="1"/>
</dbReference>
<keyword evidence="4 8" id="KW-0808">Transferase</keyword>
<protein>
    <recommendedName>
        <fullName evidence="3 8">Phosphoglycerate kinase</fullName>
        <ecNumber evidence="3 8">2.7.2.3</ecNumber>
    </recommendedName>
</protein>
<comment type="catalytic activity">
    <reaction evidence="1 8 9">
        <text>(2R)-3-phosphoglycerate + ATP = (2R)-3-phospho-glyceroyl phosphate + ADP</text>
        <dbReference type="Rhea" id="RHEA:14801"/>
        <dbReference type="ChEBI" id="CHEBI:30616"/>
        <dbReference type="ChEBI" id="CHEBI:57604"/>
        <dbReference type="ChEBI" id="CHEBI:58272"/>
        <dbReference type="ChEBI" id="CHEBI:456216"/>
        <dbReference type="EC" id="2.7.2.3"/>
    </reaction>
</comment>
<gene>
    <name evidence="8 10" type="primary">pgk</name>
    <name evidence="10" type="ORF">DPPLL_29270</name>
</gene>
<dbReference type="PRINTS" id="PR00477">
    <property type="entry name" value="PHGLYCKINASE"/>
</dbReference>